<evidence type="ECO:0000256" key="8">
    <source>
        <dbReference type="ARBA" id="ARBA00031615"/>
    </source>
</evidence>
<dbReference type="InterPro" id="IPR005225">
    <property type="entry name" value="Small_GTP-bd"/>
</dbReference>
<dbReference type="InterPro" id="IPR015190">
    <property type="entry name" value="Elong_fac_SelB-wing-hlx_typ-2"/>
</dbReference>
<dbReference type="CDD" id="cd03696">
    <property type="entry name" value="SelB_II"/>
    <property type="match status" value="1"/>
</dbReference>
<keyword evidence="4" id="KW-0547">Nucleotide-binding</keyword>
<dbReference type="Gene3D" id="2.40.30.10">
    <property type="entry name" value="Translation factors"/>
    <property type="match status" value="1"/>
</dbReference>
<dbReference type="PANTHER" id="PTHR43721">
    <property type="entry name" value="ELONGATION FACTOR TU-RELATED"/>
    <property type="match status" value="1"/>
</dbReference>
<evidence type="ECO:0000259" key="11">
    <source>
        <dbReference type="Pfam" id="PF09106"/>
    </source>
</evidence>
<protein>
    <recommendedName>
        <fullName evidence="2">Selenocysteine-specific elongation factor</fullName>
    </recommendedName>
    <alternativeName>
        <fullName evidence="8">SelB translation factor</fullName>
    </alternativeName>
</protein>
<evidence type="ECO:0000256" key="4">
    <source>
        <dbReference type="ARBA" id="ARBA00022741"/>
    </source>
</evidence>
<evidence type="ECO:0000256" key="3">
    <source>
        <dbReference type="ARBA" id="ARBA00022490"/>
    </source>
</evidence>
<dbReference type="InterPro" id="IPR004535">
    <property type="entry name" value="Transl_elong_SelB"/>
</dbReference>
<dbReference type="InterPro" id="IPR057335">
    <property type="entry name" value="Beta-barrel_SelB"/>
</dbReference>
<dbReference type="GO" id="GO:0003924">
    <property type="term" value="F:GTPase activity"/>
    <property type="evidence" value="ECO:0007669"/>
    <property type="project" value="InterPro"/>
</dbReference>
<dbReference type="Pfam" id="PF09106">
    <property type="entry name" value="WHD_2nd_SelB"/>
    <property type="match status" value="1"/>
</dbReference>
<feature type="domain" description="Selenocysteine-specific elongation factor beta-barrel" evidence="13">
    <location>
        <begin position="281"/>
        <end position="359"/>
    </location>
</feature>
<dbReference type="NCBIfam" id="TIGR00475">
    <property type="entry name" value="selB"/>
    <property type="match status" value="1"/>
</dbReference>
<gene>
    <name evidence="14" type="ORF">MM50RIKEN_00120</name>
</gene>
<evidence type="ECO:0000313" key="15">
    <source>
        <dbReference type="Proteomes" id="UP000681035"/>
    </source>
</evidence>
<keyword evidence="3" id="KW-0963">Cytoplasm</keyword>
<dbReference type="InterPro" id="IPR004161">
    <property type="entry name" value="EFTu-like_2"/>
</dbReference>
<dbReference type="Gene3D" id="1.10.10.2770">
    <property type="match status" value="1"/>
</dbReference>
<dbReference type="InterPro" id="IPR050055">
    <property type="entry name" value="EF-Tu_GTPase"/>
</dbReference>
<dbReference type="GO" id="GO:0005525">
    <property type="term" value="F:GTP binding"/>
    <property type="evidence" value="ECO:0007669"/>
    <property type="project" value="UniProtKB-KW"/>
</dbReference>
<dbReference type="InterPro" id="IPR027417">
    <property type="entry name" value="P-loop_NTPase"/>
</dbReference>
<organism evidence="14 15">
    <name type="scientific">Vescimonas coprocola</name>
    <dbReference type="NCBI Taxonomy" id="2714355"/>
    <lineage>
        <taxon>Bacteria</taxon>
        <taxon>Bacillati</taxon>
        <taxon>Bacillota</taxon>
        <taxon>Clostridia</taxon>
        <taxon>Eubacteriales</taxon>
        <taxon>Oscillospiraceae</taxon>
        <taxon>Vescimonas</taxon>
    </lineage>
</organism>
<proteinExistence type="predicted"/>
<dbReference type="GO" id="GO:0005829">
    <property type="term" value="C:cytosol"/>
    <property type="evidence" value="ECO:0007669"/>
    <property type="project" value="TreeGrafter"/>
</dbReference>
<sequence length="636" mass="70581">MKHVIIGTAGHVDHGKTMLIKALTGIDTDRLIEEKKRGITIELGFAHIEFDDHTQAGIIDVPGHEKFIKNMLAGAGGIDLAMLVVAADEGFMPQTVEHLDILTLLGIRDGVVVITKTDMVDEEWVEIVREDIAAHVKGTFLEGKPVLPVSAYTGQGIPELKKELQQRVSRVAVRNEQIPFRLPVDRVFSKDGFGTVVTGTMIEGNLSVGDPVELMPSGQRAKVRTLQVHNHSVEQAYAGQRVAVNLAGLRRDAVVRGDTLCKPDTLRLSRMLDVRLTDLKDSHRIIENGSPVHFYHGAAAHIAKVVLLEQDTLEPGQSGFAQLRFTEPVAVKRGDRFVTRFYSPMETIGGGVILDDCPPRHKRHQPEVIRALTIREGGSAGAQLQQLVEEYGYALPTAQTLAQRQSMPEEEMVQSLEDLVNSGALLEILPRRYLAAPLYRKACRSVEQVLAEYHKANPLHAGMKVAALRQKALRGAELKEADAILTAMLRGGTVTAIADRCALPDFRVVLTKRQTALRQKLLDSYRKSGREVPFVDDLYASFPNNERDDCKKVLENLVSCGELVMLTPQLFYHKDVYEEVCALTRDFFEGHPAFTLAEYRDLLGTSRKYALAILEFFDKTKVTKMVGDHREVIGSL</sequence>
<dbReference type="GO" id="GO:0001514">
    <property type="term" value="P:selenocysteine incorporation"/>
    <property type="evidence" value="ECO:0007669"/>
    <property type="project" value="InterPro"/>
</dbReference>
<dbReference type="PANTHER" id="PTHR43721:SF22">
    <property type="entry name" value="ELONGATION FACTOR TU, MITOCHONDRIAL"/>
    <property type="match status" value="1"/>
</dbReference>
<name>A0A810PVI5_9FIRM</name>
<feature type="domain" description="Tr-type G" evidence="9">
    <location>
        <begin position="2"/>
        <end position="166"/>
    </location>
</feature>
<dbReference type="Pfam" id="PF25461">
    <property type="entry name" value="Beta-barrel_SelB"/>
    <property type="match status" value="1"/>
</dbReference>
<dbReference type="InterPro" id="IPR009001">
    <property type="entry name" value="Transl_elong_EF1A/Init_IF2_C"/>
</dbReference>
<feature type="domain" description="Translation elongation factor EFTu-like" evidence="10">
    <location>
        <begin position="194"/>
        <end position="261"/>
    </location>
</feature>
<evidence type="ECO:0000256" key="6">
    <source>
        <dbReference type="ARBA" id="ARBA00023134"/>
    </source>
</evidence>
<dbReference type="GO" id="GO:0003746">
    <property type="term" value="F:translation elongation factor activity"/>
    <property type="evidence" value="ECO:0007669"/>
    <property type="project" value="UniProtKB-KW"/>
</dbReference>
<reference evidence="14" key="1">
    <citation type="submission" date="2020-09" db="EMBL/GenBank/DDBJ databases">
        <title>New species isolated from human feces.</title>
        <authorList>
            <person name="Kitahara M."/>
            <person name="Shigeno Y."/>
            <person name="Shime M."/>
            <person name="Matsumoto Y."/>
            <person name="Nakamura S."/>
            <person name="Motooka D."/>
            <person name="Fukuoka S."/>
            <person name="Nishikawa H."/>
            <person name="Benno Y."/>
        </authorList>
    </citation>
    <scope>NUCLEOTIDE SEQUENCE</scope>
    <source>
        <strain evidence="14">MM50</strain>
    </source>
</reference>
<dbReference type="Pfam" id="PF03144">
    <property type="entry name" value="GTP_EFTU_D2"/>
    <property type="match status" value="1"/>
</dbReference>
<comment type="function">
    <text evidence="7">Translation factor necessary for the incorporation of selenocysteine into proteins. It probably replaces EF-Tu for the insertion of selenocysteine directed by the UGA codon. SelB binds GTP and GDP.</text>
</comment>
<dbReference type="InterPro" id="IPR015191">
    <property type="entry name" value="SelB_WHD4"/>
</dbReference>
<evidence type="ECO:0000259" key="9">
    <source>
        <dbReference type="Pfam" id="PF00009"/>
    </source>
</evidence>
<dbReference type="Pfam" id="PF00009">
    <property type="entry name" value="GTP_EFTU"/>
    <property type="match status" value="1"/>
</dbReference>
<evidence type="ECO:0000259" key="10">
    <source>
        <dbReference type="Pfam" id="PF03144"/>
    </source>
</evidence>
<dbReference type="InterPro" id="IPR009000">
    <property type="entry name" value="Transl_B-barrel_sf"/>
</dbReference>
<dbReference type="KEGG" id="vcop:MM50RIKEN_00120"/>
<dbReference type="InterPro" id="IPR036390">
    <property type="entry name" value="WH_DNA-bd_sf"/>
</dbReference>
<evidence type="ECO:0000313" key="14">
    <source>
        <dbReference type="EMBL" id="BCK80249.1"/>
    </source>
</evidence>
<dbReference type="Gene3D" id="1.10.10.10">
    <property type="entry name" value="Winged helix-like DNA-binding domain superfamily/Winged helix DNA-binding domain"/>
    <property type="match status" value="1"/>
</dbReference>
<dbReference type="FunFam" id="2.40.30.10:FF:000020">
    <property type="entry name" value="Translation elongation factor EF-1"/>
    <property type="match status" value="1"/>
</dbReference>
<evidence type="ECO:0000259" key="13">
    <source>
        <dbReference type="Pfam" id="PF25461"/>
    </source>
</evidence>
<feature type="domain" description="Elongation factor SelB fourth winged-helix" evidence="12">
    <location>
        <begin position="587"/>
        <end position="630"/>
    </location>
</feature>
<dbReference type="PROSITE" id="PS00301">
    <property type="entry name" value="G_TR_1"/>
    <property type="match status" value="1"/>
</dbReference>
<dbReference type="NCBIfam" id="TIGR00231">
    <property type="entry name" value="small_GTP"/>
    <property type="match status" value="1"/>
</dbReference>
<keyword evidence="15" id="KW-1185">Reference proteome</keyword>
<dbReference type="GO" id="GO:0003723">
    <property type="term" value="F:RNA binding"/>
    <property type="evidence" value="ECO:0007669"/>
    <property type="project" value="InterPro"/>
</dbReference>
<dbReference type="CDD" id="cd15491">
    <property type="entry name" value="selB_III"/>
    <property type="match status" value="1"/>
</dbReference>
<dbReference type="InterPro" id="IPR036388">
    <property type="entry name" value="WH-like_DNA-bd_sf"/>
</dbReference>
<dbReference type="SUPFAM" id="SSF50465">
    <property type="entry name" value="EF-Tu/eEF-1alpha/eIF2-gamma C-terminal domain"/>
    <property type="match status" value="1"/>
</dbReference>
<dbReference type="InterPro" id="IPR031157">
    <property type="entry name" value="G_TR_CS"/>
</dbReference>
<dbReference type="Pfam" id="PF09107">
    <property type="entry name" value="WHD_3rd_SelB"/>
    <property type="match status" value="1"/>
</dbReference>
<dbReference type="Gene3D" id="3.40.50.300">
    <property type="entry name" value="P-loop containing nucleotide triphosphate hydrolases"/>
    <property type="match status" value="1"/>
</dbReference>
<evidence type="ECO:0000256" key="7">
    <source>
        <dbReference type="ARBA" id="ARBA00025526"/>
    </source>
</evidence>
<dbReference type="EMBL" id="AP023418">
    <property type="protein sequence ID" value="BCK80249.1"/>
    <property type="molecule type" value="Genomic_DNA"/>
</dbReference>
<comment type="subcellular location">
    <subcellularLocation>
        <location evidence="1">Cytoplasm</location>
    </subcellularLocation>
</comment>
<dbReference type="SUPFAM" id="SSF46785">
    <property type="entry name" value="Winged helix' DNA-binding domain"/>
    <property type="match status" value="3"/>
</dbReference>
<accession>A0A810PVI5</accession>
<dbReference type="AlphaFoldDB" id="A0A810PVI5"/>
<dbReference type="SUPFAM" id="SSF52540">
    <property type="entry name" value="P-loop containing nucleoside triphosphate hydrolases"/>
    <property type="match status" value="1"/>
</dbReference>
<dbReference type="SUPFAM" id="SSF50447">
    <property type="entry name" value="Translation proteins"/>
    <property type="match status" value="1"/>
</dbReference>
<dbReference type="FunFam" id="3.40.50.300:FF:001064">
    <property type="entry name" value="Selenocysteine-specific translation elongation factor"/>
    <property type="match status" value="1"/>
</dbReference>
<dbReference type="PRINTS" id="PR00315">
    <property type="entry name" value="ELONGATNFCT"/>
</dbReference>
<keyword evidence="14" id="KW-0251">Elongation factor</keyword>
<evidence type="ECO:0000256" key="1">
    <source>
        <dbReference type="ARBA" id="ARBA00004496"/>
    </source>
</evidence>
<evidence type="ECO:0000259" key="12">
    <source>
        <dbReference type="Pfam" id="PF09107"/>
    </source>
</evidence>
<keyword evidence="6" id="KW-0342">GTP-binding</keyword>
<dbReference type="RefSeq" id="WP_213541236.1">
    <property type="nucleotide sequence ID" value="NZ_AP023418.1"/>
</dbReference>
<evidence type="ECO:0000256" key="5">
    <source>
        <dbReference type="ARBA" id="ARBA00022917"/>
    </source>
</evidence>
<dbReference type="Proteomes" id="UP000681035">
    <property type="component" value="Chromosome"/>
</dbReference>
<dbReference type="InterPro" id="IPR000795">
    <property type="entry name" value="T_Tr_GTP-bd_dom"/>
</dbReference>
<feature type="domain" description="Translation elongation factor SelB winged helix type 2" evidence="11">
    <location>
        <begin position="449"/>
        <end position="495"/>
    </location>
</feature>
<evidence type="ECO:0000256" key="2">
    <source>
        <dbReference type="ARBA" id="ARBA00015953"/>
    </source>
</evidence>
<keyword evidence="5" id="KW-0648">Protein biosynthesis</keyword>
<dbReference type="CDD" id="cd04171">
    <property type="entry name" value="SelB"/>
    <property type="match status" value="1"/>
</dbReference>